<sequence length="68" mass="7535">MTNYEARAQRIRDALSATGHSGRWLHRESGVSLPTVQNMLTGKTRATHPVLTLLEITLGLDHVQKEAV</sequence>
<keyword evidence="2" id="KW-1185">Reference proteome</keyword>
<dbReference type="AlphaFoldDB" id="A0A7W8JSW4"/>
<dbReference type="GO" id="GO:0003677">
    <property type="term" value="F:DNA binding"/>
    <property type="evidence" value="ECO:0007669"/>
    <property type="project" value="InterPro"/>
</dbReference>
<evidence type="ECO:0000313" key="2">
    <source>
        <dbReference type="Proteomes" id="UP000552709"/>
    </source>
</evidence>
<comment type="caution">
    <text evidence="1">The sequence shown here is derived from an EMBL/GenBank/DDBJ whole genome shotgun (WGS) entry which is preliminary data.</text>
</comment>
<evidence type="ECO:0000313" key="1">
    <source>
        <dbReference type="EMBL" id="MBB5361383.1"/>
    </source>
</evidence>
<dbReference type="SUPFAM" id="SSF47413">
    <property type="entry name" value="lambda repressor-like DNA-binding domains"/>
    <property type="match status" value="1"/>
</dbReference>
<name>A0A7W8JSW4_9DEIO</name>
<accession>A0A7W8JSW4</accession>
<dbReference type="EMBL" id="JACHFL010000001">
    <property type="protein sequence ID" value="MBB5361383.1"/>
    <property type="molecule type" value="Genomic_DNA"/>
</dbReference>
<evidence type="ECO:0008006" key="3">
    <source>
        <dbReference type="Google" id="ProtNLM"/>
    </source>
</evidence>
<protein>
    <recommendedName>
        <fullName evidence="3">HTH cro/C1-type domain-containing protein</fullName>
    </recommendedName>
</protein>
<gene>
    <name evidence="1" type="ORF">HNQ08_000454</name>
</gene>
<organism evidence="1 2">
    <name type="scientific">Deinococcus humi</name>
    <dbReference type="NCBI Taxonomy" id="662880"/>
    <lineage>
        <taxon>Bacteria</taxon>
        <taxon>Thermotogati</taxon>
        <taxon>Deinococcota</taxon>
        <taxon>Deinococci</taxon>
        <taxon>Deinococcales</taxon>
        <taxon>Deinococcaceae</taxon>
        <taxon>Deinococcus</taxon>
    </lineage>
</organism>
<dbReference type="RefSeq" id="WP_184127465.1">
    <property type="nucleotide sequence ID" value="NZ_JACHFL010000001.1"/>
</dbReference>
<proteinExistence type="predicted"/>
<dbReference type="InterPro" id="IPR010982">
    <property type="entry name" value="Lambda_DNA-bd_dom_sf"/>
</dbReference>
<reference evidence="1 2" key="1">
    <citation type="submission" date="2020-08" db="EMBL/GenBank/DDBJ databases">
        <title>Genomic Encyclopedia of Type Strains, Phase IV (KMG-IV): sequencing the most valuable type-strain genomes for metagenomic binning, comparative biology and taxonomic classification.</title>
        <authorList>
            <person name="Goeker M."/>
        </authorList>
    </citation>
    <scope>NUCLEOTIDE SEQUENCE [LARGE SCALE GENOMIC DNA]</scope>
    <source>
        <strain evidence="1 2">DSM 27939</strain>
    </source>
</reference>
<dbReference type="Proteomes" id="UP000552709">
    <property type="component" value="Unassembled WGS sequence"/>
</dbReference>